<dbReference type="SMART" id="SM01280">
    <property type="entry name" value="Mcm10"/>
    <property type="match status" value="1"/>
</dbReference>
<feature type="domain" description="Replication factor Mcm10 C-terminal" evidence="1">
    <location>
        <begin position="29"/>
        <end position="257"/>
    </location>
</feature>
<dbReference type="PANTHER" id="PTHR13454">
    <property type="entry name" value="PROTEIN MCM10 HOMOLOG"/>
    <property type="match status" value="1"/>
</dbReference>
<dbReference type="GO" id="GO:0003688">
    <property type="term" value="F:DNA replication origin binding"/>
    <property type="evidence" value="ECO:0007669"/>
    <property type="project" value="TreeGrafter"/>
</dbReference>
<dbReference type="EMBL" id="BGPR01060719">
    <property type="protein sequence ID" value="GBO36527.1"/>
    <property type="molecule type" value="Genomic_DNA"/>
</dbReference>
<dbReference type="Proteomes" id="UP000499080">
    <property type="component" value="Unassembled WGS sequence"/>
</dbReference>
<name>A0A4Y2WKQ3_ARAVE</name>
<proteinExistence type="predicted"/>
<dbReference type="PANTHER" id="PTHR13454:SF11">
    <property type="entry name" value="PROTEIN MCM10 HOMOLOG"/>
    <property type="match status" value="1"/>
</dbReference>
<keyword evidence="3" id="KW-1185">Reference proteome</keyword>
<reference evidence="2 3" key="1">
    <citation type="journal article" date="2019" name="Sci. Rep.">
        <title>Orb-weaving spider Araneus ventricosus genome elucidates the spidroin gene catalogue.</title>
        <authorList>
            <person name="Kono N."/>
            <person name="Nakamura H."/>
            <person name="Ohtoshi R."/>
            <person name="Moran D.A.P."/>
            <person name="Shinohara A."/>
            <person name="Yoshida Y."/>
            <person name="Fujiwara M."/>
            <person name="Mori M."/>
            <person name="Tomita M."/>
            <person name="Arakawa K."/>
        </authorList>
    </citation>
    <scope>NUCLEOTIDE SEQUENCE [LARGE SCALE GENOMIC DNA]</scope>
</reference>
<evidence type="ECO:0000259" key="1">
    <source>
        <dbReference type="SMART" id="SM01280"/>
    </source>
</evidence>
<evidence type="ECO:0000313" key="2">
    <source>
        <dbReference type="EMBL" id="GBO36527.1"/>
    </source>
</evidence>
<gene>
    <name evidence="2" type="ORF">AVEN_171286_1</name>
</gene>
<dbReference type="AlphaFoldDB" id="A0A4Y2WKQ3"/>
<feature type="non-terminal residue" evidence="2">
    <location>
        <position position="1"/>
    </location>
</feature>
<dbReference type="OrthoDB" id="273123at2759"/>
<organism evidence="2 3">
    <name type="scientific">Araneus ventricosus</name>
    <name type="common">Orbweaver spider</name>
    <name type="synonym">Epeira ventricosa</name>
    <dbReference type="NCBI Taxonomy" id="182803"/>
    <lineage>
        <taxon>Eukaryota</taxon>
        <taxon>Metazoa</taxon>
        <taxon>Ecdysozoa</taxon>
        <taxon>Arthropoda</taxon>
        <taxon>Chelicerata</taxon>
        <taxon>Arachnida</taxon>
        <taxon>Araneae</taxon>
        <taxon>Araneomorphae</taxon>
        <taxon>Entelegynae</taxon>
        <taxon>Araneoidea</taxon>
        <taxon>Araneidae</taxon>
        <taxon>Araneus</taxon>
    </lineage>
</organism>
<evidence type="ECO:0000313" key="3">
    <source>
        <dbReference type="Proteomes" id="UP000499080"/>
    </source>
</evidence>
<dbReference type="InterPro" id="IPR040184">
    <property type="entry name" value="Mcm10"/>
</dbReference>
<dbReference type="Pfam" id="PF24863">
    <property type="entry name" value="zf-CCCH_Mcm10"/>
    <property type="match status" value="1"/>
</dbReference>
<dbReference type="GO" id="GO:0043596">
    <property type="term" value="C:nuclear replication fork"/>
    <property type="evidence" value="ECO:0007669"/>
    <property type="project" value="TreeGrafter"/>
</dbReference>
<dbReference type="GO" id="GO:0006270">
    <property type="term" value="P:DNA replication initiation"/>
    <property type="evidence" value="ECO:0007669"/>
    <property type="project" value="InterPro"/>
</dbReference>
<protein>
    <recommendedName>
        <fullName evidence="1">Replication factor Mcm10 C-terminal domain-containing protein</fullName>
    </recommendedName>
</protein>
<dbReference type="GO" id="GO:0003697">
    <property type="term" value="F:single-stranded DNA binding"/>
    <property type="evidence" value="ECO:0007669"/>
    <property type="project" value="InterPro"/>
</dbReference>
<sequence>KSVKKLADLYGPDILKAAEKNSEYINEMLTVPTAGSRNLLHHLIKEKTKQEEQVVKVITPKEQLKLYQNRMNVNNQNKQKDQLILKNLMPQIGRGLHPGQEVNLDFVSPKRNSASDIAKLKAIQLIKEKGPLKNKDPNSIKVSQESANKVKAVLGRCLEEKKDGDQTKTEKSSVVTTQLGTLDMNSEKVKEILSRKSSHMYEVEMAEMEKEAAYFNALEKKERMEEKMASTLEIVCDVVSCKKVSLDISAINNKPVTF</sequence>
<accession>A0A4Y2WKQ3</accession>
<comment type="caution">
    <text evidence="2">The sequence shown here is derived from an EMBL/GenBank/DDBJ whole genome shotgun (WGS) entry which is preliminary data.</text>
</comment>
<dbReference type="InterPro" id="IPR015411">
    <property type="entry name" value="Rep_factor_Mcm10_C"/>
</dbReference>